<gene>
    <name evidence="2" type="primary">Cel</name>
    <name evidence="2" type="ORF">CFO_g4469</name>
</gene>
<dbReference type="PROSITE" id="PS00941">
    <property type="entry name" value="CARBOXYLESTERASE_B_2"/>
    <property type="match status" value="1"/>
</dbReference>
<name>A0A0F8AY59_CERFI</name>
<dbReference type="EC" id="3.1.1.3" evidence="2"/>
<reference evidence="2 3" key="1">
    <citation type="submission" date="2015-04" db="EMBL/GenBank/DDBJ databases">
        <title>Genome sequence of Ceratocystis platani, a major pathogen of plane trees.</title>
        <authorList>
            <person name="Belbahri L."/>
        </authorList>
    </citation>
    <scope>NUCLEOTIDE SEQUENCE [LARGE SCALE GENOMIC DNA]</scope>
    <source>
        <strain evidence="2 3">CFO</strain>
    </source>
</reference>
<accession>A0A0F8AY59</accession>
<dbReference type="AlphaFoldDB" id="A0A0F8AY59"/>
<keyword evidence="3" id="KW-1185">Reference proteome</keyword>
<dbReference type="PANTHER" id="PTHR11559">
    <property type="entry name" value="CARBOXYLESTERASE"/>
    <property type="match status" value="1"/>
</dbReference>
<evidence type="ECO:0000259" key="1">
    <source>
        <dbReference type="Pfam" id="PF00135"/>
    </source>
</evidence>
<dbReference type="InterPro" id="IPR050309">
    <property type="entry name" value="Type-B_Carboxylest/Lipase"/>
</dbReference>
<protein>
    <submittedName>
        <fullName evidence="2">Bile salt-activated lipase</fullName>
        <ecNumber evidence="2">3.1.1.3</ecNumber>
    </submittedName>
</protein>
<dbReference type="InterPro" id="IPR002018">
    <property type="entry name" value="CarbesteraseB"/>
</dbReference>
<comment type="caution">
    <text evidence="2">The sequence shown here is derived from an EMBL/GenBank/DDBJ whole genome shotgun (WGS) entry which is preliminary data.</text>
</comment>
<dbReference type="SUPFAM" id="SSF53474">
    <property type="entry name" value="alpha/beta-Hydrolases"/>
    <property type="match status" value="1"/>
</dbReference>
<dbReference type="GO" id="GO:0004806">
    <property type="term" value="F:triacylglycerol lipase activity"/>
    <property type="evidence" value="ECO:0007669"/>
    <property type="project" value="UniProtKB-EC"/>
</dbReference>
<dbReference type="EMBL" id="LBBL01000270">
    <property type="protein sequence ID" value="KKF93176.1"/>
    <property type="molecule type" value="Genomic_DNA"/>
</dbReference>
<organism evidence="2 3">
    <name type="scientific">Ceratocystis fimbriata f. sp. platani</name>
    <dbReference type="NCBI Taxonomy" id="88771"/>
    <lineage>
        <taxon>Eukaryota</taxon>
        <taxon>Fungi</taxon>
        <taxon>Dikarya</taxon>
        <taxon>Ascomycota</taxon>
        <taxon>Pezizomycotina</taxon>
        <taxon>Sordariomycetes</taxon>
        <taxon>Hypocreomycetidae</taxon>
        <taxon>Microascales</taxon>
        <taxon>Ceratocystidaceae</taxon>
        <taxon>Ceratocystis</taxon>
    </lineage>
</organism>
<dbReference type="OrthoDB" id="408631at2759"/>
<feature type="domain" description="Carboxylesterase type B" evidence="1">
    <location>
        <begin position="31"/>
        <end position="128"/>
    </location>
</feature>
<evidence type="ECO:0000313" key="3">
    <source>
        <dbReference type="Proteomes" id="UP000034841"/>
    </source>
</evidence>
<evidence type="ECO:0000313" key="2">
    <source>
        <dbReference type="EMBL" id="KKF93176.1"/>
    </source>
</evidence>
<sequence length="128" mass="13901">MRFTNGIQDGEFGPHCPQGVVSGFNIIGPGNRYPAGKAINQIFGGVTLPNFREADEDCLYLDLYVPGKALMDGETLPVVVWVFGGAFVVGSKDIYQPFLPWYDGSGLINQSGNNVIFIAFNYRLGSFG</sequence>
<dbReference type="Proteomes" id="UP000034841">
    <property type="component" value="Unassembled WGS sequence"/>
</dbReference>
<proteinExistence type="predicted"/>
<dbReference type="InterPro" id="IPR019819">
    <property type="entry name" value="Carboxylesterase_B_CS"/>
</dbReference>
<dbReference type="InterPro" id="IPR029058">
    <property type="entry name" value="AB_hydrolase_fold"/>
</dbReference>
<keyword evidence="2" id="KW-0378">Hydrolase</keyword>
<dbReference type="Gene3D" id="3.40.50.1820">
    <property type="entry name" value="alpha/beta hydrolase"/>
    <property type="match status" value="1"/>
</dbReference>
<dbReference type="Pfam" id="PF00135">
    <property type="entry name" value="COesterase"/>
    <property type="match status" value="1"/>
</dbReference>